<name>A0AAN8F2C5_TRICO</name>
<protein>
    <submittedName>
        <fullName evidence="3">Uncharacterized protein</fullName>
    </submittedName>
</protein>
<keyword evidence="4" id="KW-1185">Reference proteome</keyword>
<keyword evidence="2" id="KW-0732">Signal</keyword>
<feature type="chain" id="PRO_5043051478" evidence="2">
    <location>
        <begin position="24"/>
        <end position="84"/>
    </location>
</feature>
<feature type="compositionally biased region" description="Basic residues" evidence="1">
    <location>
        <begin position="42"/>
        <end position="62"/>
    </location>
</feature>
<organism evidence="3 4">
    <name type="scientific">Trichostrongylus colubriformis</name>
    <name type="common">Black scour worm</name>
    <dbReference type="NCBI Taxonomy" id="6319"/>
    <lineage>
        <taxon>Eukaryota</taxon>
        <taxon>Metazoa</taxon>
        <taxon>Ecdysozoa</taxon>
        <taxon>Nematoda</taxon>
        <taxon>Chromadorea</taxon>
        <taxon>Rhabditida</taxon>
        <taxon>Rhabditina</taxon>
        <taxon>Rhabditomorpha</taxon>
        <taxon>Strongyloidea</taxon>
        <taxon>Trichostrongylidae</taxon>
        <taxon>Trichostrongylus</taxon>
    </lineage>
</organism>
<reference evidence="3 4" key="1">
    <citation type="submission" date="2019-10" db="EMBL/GenBank/DDBJ databases">
        <title>Assembly and Annotation for the nematode Trichostrongylus colubriformis.</title>
        <authorList>
            <person name="Martin J."/>
        </authorList>
    </citation>
    <scope>NUCLEOTIDE SEQUENCE [LARGE SCALE GENOMIC DNA]</scope>
    <source>
        <strain evidence="3">G859</strain>
        <tissue evidence="3">Whole worm</tissue>
    </source>
</reference>
<proteinExistence type="predicted"/>
<comment type="caution">
    <text evidence="3">The sequence shown here is derived from an EMBL/GenBank/DDBJ whole genome shotgun (WGS) entry which is preliminary data.</text>
</comment>
<dbReference type="EMBL" id="WIXE01018427">
    <property type="protein sequence ID" value="KAK5970912.1"/>
    <property type="molecule type" value="Genomic_DNA"/>
</dbReference>
<evidence type="ECO:0000313" key="3">
    <source>
        <dbReference type="EMBL" id="KAK5970912.1"/>
    </source>
</evidence>
<dbReference type="AlphaFoldDB" id="A0AAN8F2C5"/>
<accession>A0AAN8F2C5</accession>
<feature type="compositionally biased region" description="Basic and acidic residues" evidence="1">
    <location>
        <begin position="22"/>
        <end position="41"/>
    </location>
</feature>
<dbReference type="Proteomes" id="UP001331761">
    <property type="component" value="Unassembled WGS sequence"/>
</dbReference>
<feature type="region of interest" description="Disordered" evidence="1">
    <location>
        <begin position="22"/>
        <end position="62"/>
    </location>
</feature>
<evidence type="ECO:0000313" key="4">
    <source>
        <dbReference type="Proteomes" id="UP001331761"/>
    </source>
</evidence>
<evidence type="ECO:0000256" key="1">
    <source>
        <dbReference type="SAM" id="MobiDB-lite"/>
    </source>
</evidence>
<gene>
    <name evidence="3" type="ORF">GCK32_021421</name>
</gene>
<feature type="signal peptide" evidence="2">
    <location>
        <begin position="1"/>
        <end position="23"/>
    </location>
</feature>
<evidence type="ECO:0000256" key="2">
    <source>
        <dbReference type="SAM" id="SignalP"/>
    </source>
</evidence>
<sequence length="84" mass="9498">MLWTKVILLLALLCLAFSEAAEADKKAKPSLDSTKTKDTKPKHSKLALKKTKNTKPKHSKFARKKLSCKRWHGIVICSHSRNTI</sequence>